<evidence type="ECO:0008006" key="3">
    <source>
        <dbReference type="Google" id="ProtNLM"/>
    </source>
</evidence>
<sequence length="58" mass="6818">MLEEKRTRYEKQYDLTKILQVVYAKGDTGERMKIIGNHEVDNSDNCSERPMKRGNSLK</sequence>
<dbReference type="AlphaFoldDB" id="A0AAV4LAA0"/>
<gene>
    <name evidence="1" type="ORF">DNHGIG_03080</name>
</gene>
<dbReference type="EMBL" id="BOQE01000001">
    <property type="protein sequence ID" value="GIM44759.1"/>
    <property type="molecule type" value="Genomic_DNA"/>
</dbReference>
<protein>
    <recommendedName>
        <fullName evidence="3">Transposase</fullName>
    </recommendedName>
</protein>
<organism evidence="1 2">
    <name type="scientific">Collibacillus ludicampi</name>
    <dbReference type="NCBI Taxonomy" id="2771369"/>
    <lineage>
        <taxon>Bacteria</taxon>
        <taxon>Bacillati</taxon>
        <taxon>Bacillota</taxon>
        <taxon>Bacilli</taxon>
        <taxon>Bacillales</taxon>
        <taxon>Alicyclobacillaceae</taxon>
        <taxon>Collibacillus</taxon>
    </lineage>
</organism>
<evidence type="ECO:0000313" key="1">
    <source>
        <dbReference type="EMBL" id="GIM44759.1"/>
    </source>
</evidence>
<name>A0AAV4LAA0_9BACL</name>
<proteinExistence type="predicted"/>
<evidence type="ECO:0000313" key="2">
    <source>
        <dbReference type="Proteomes" id="UP001057291"/>
    </source>
</evidence>
<dbReference type="Proteomes" id="UP001057291">
    <property type="component" value="Unassembled WGS sequence"/>
</dbReference>
<keyword evidence="2" id="KW-1185">Reference proteome</keyword>
<accession>A0AAV4LAA0</accession>
<dbReference type="RefSeq" id="WP_282198018.1">
    <property type="nucleotide sequence ID" value="NZ_BOQE01000001.1"/>
</dbReference>
<reference evidence="1" key="1">
    <citation type="journal article" date="2023" name="Int. J. Syst. Evol. Microbiol.">
        <title>Collibacillus ludicampi gen. nov., sp. nov., a new soil bacterium of the family Alicyclobacillaceae.</title>
        <authorList>
            <person name="Jojima T."/>
            <person name="Ioku Y."/>
            <person name="Fukuta Y."/>
            <person name="Shirasaka N."/>
            <person name="Matsumura Y."/>
            <person name="Mori M."/>
        </authorList>
    </citation>
    <scope>NUCLEOTIDE SEQUENCE</scope>
    <source>
        <strain evidence="1">TP075</strain>
    </source>
</reference>
<comment type="caution">
    <text evidence="1">The sequence shown here is derived from an EMBL/GenBank/DDBJ whole genome shotgun (WGS) entry which is preliminary data.</text>
</comment>